<organism evidence="9">
    <name type="scientific">Glycine soja</name>
    <name type="common">Wild soybean</name>
    <dbReference type="NCBI Taxonomy" id="3848"/>
    <lineage>
        <taxon>Eukaryota</taxon>
        <taxon>Viridiplantae</taxon>
        <taxon>Streptophyta</taxon>
        <taxon>Embryophyta</taxon>
        <taxon>Tracheophyta</taxon>
        <taxon>Spermatophyta</taxon>
        <taxon>Magnoliopsida</taxon>
        <taxon>eudicotyledons</taxon>
        <taxon>Gunneridae</taxon>
        <taxon>Pentapetalae</taxon>
        <taxon>rosids</taxon>
        <taxon>fabids</taxon>
        <taxon>Fabales</taxon>
        <taxon>Fabaceae</taxon>
        <taxon>Papilionoideae</taxon>
        <taxon>50 kb inversion clade</taxon>
        <taxon>NPAAA clade</taxon>
        <taxon>indigoferoid/millettioid clade</taxon>
        <taxon>Phaseoleae</taxon>
        <taxon>Glycine</taxon>
        <taxon>Glycine subgen. Soja</taxon>
    </lineage>
</organism>
<dbReference type="InterPro" id="IPR027417">
    <property type="entry name" value="P-loop_NTPase"/>
</dbReference>
<dbReference type="PANTHER" id="PTHR24223:SF108">
    <property type="entry name" value="ABC TRANSPORTER C FAMILY MEMBER 8"/>
    <property type="match status" value="1"/>
</dbReference>
<dbReference type="InterPro" id="IPR011527">
    <property type="entry name" value="ABC1_TM_dom"/>
</dbReference>
<evidence type="ECO:0000256" key="1">
    <source>
        <dbReference type="ARBA" id="ARBA00022448"/>
    </source>
</evidence>
<feature type="domain" description="ABC transmembrane type-1" evidence="8">
    <location>
        <begin position="129"/>
        <end position="305"/>
    </location>
</feature>
<dbReference type="PROSITE" id="PS50929">
    <property type="entry name" value="ABC_TM1F"/>
    <property type="match status" value="1"/>
</dbReference>
<proteinExistence type="predicted"/>
<evidence type="ECO:0000256" key="7">
    <source>
        <dbReference type="SAM" id="Phobius"/>
    </source>
</evidence>
<keyword evidence="6 7" id="KW-0472">Membrane</keyword>
<dbReference type="AlphaFoldDB" id="A0A0B2STB6"/>
<dbReference type="GO" id="GO:0005524">
    <property type="term" value="F:ATP binding"/>
    <property type="evidence" value="ECO:0007669"/>
    <property type="project" value="UniProtKB-KW"/>
</dbReference>
<feature type="transmembrane region" description="Helical" evidence="7">
    <location>
        <begin position="160"/>
        <end position="179"/>
    </location>
</feature>
<dbReference type="GO" id="GO:0140359">
    <property type="term" value="F:ABC-type transporter activity"/>
    <property type="evidence" value="ECO:0007669"/>
    <property type="project" value="InterPro"/>
</dbReference>
<accession>A0A0B2STB6</accession>
<evidence type="ECO:0000256" key="4">
    <source>
        <dbReference type="ARBA" id="ARBA00022840"/>
    </source>
</evidence>
<dbReference type="PANTHER" id="PTHR24223">
    <property type="entry name" value="ATP-BINDING CASSETTE SUB-FAMILY C"/>
    <property type="match status" value="1"/>
</dbReference>
<keyword evidence="5 7" id="KW-1133">Transmembrane helix</keyword>
<evidence type="ECO:0000256" key="5">
    <source>
        <dbReference type="ARBA" id="ARBA00022989"/>
    </source>
</evidence>
<keyword evidence="3" id="KW-0547">Nucleotide-binding</keyword>
<feature type="transmembrane region" description="Helical" evidence="7">
    <location>
        <begin position="127"/>
        <end position="148"/>
    </location>
</feature>
<evidence type="ECO:0000256" key="2">
    <source>
        <dbReference type="ARBA" id="ARBA00022692"/>
    </source>
</evidence>
<dbReference type="SUPFAM" id="SSF52540">
    <property type="entry name" value="P-loop containing nucleoside triphosphate hydrolases"/>
    <property type="match status" value="1"/>
</dbReference>
<evidence type="ECO:0000313" key="9">
    <source>
        <dbReference type="EMBL" id="KHN47497.1"/>
    </source>
</evidence>
<dbReference type="Gene3D" id="3.40.50.300">
    <property type="entry name" value="P-loop containing nucleotide triphosphate hydrolases"/>
    <property type="match status" value="1"/>
</dbReference>
<evidence type="ECO:0000259" key="8">
    <source>
        <dbReference type="PROSITE" id="PS50929"/>
    </source>
</evidence>
<dbReference type="SUPFAM" id="SSF90123">
    <property type="entry name" value="ABC transporter transmembrane region"/>
    <property type="match status" value="1"/>
</dbReference>
<dbReference type="EMBL" id="KN640644">
    <property type="protein sequence ID" value="KHN47497.1"/>
    <property type="molecule type" value="Genomic_DNA"/>
</dbReference>
<evidence type="ECO:0000256" key="3">
    <source>
        <dbReference type="ARBA" id="ARBA00022741"/>
    </source>
</evidence>
<keyword evidence="4" id="KW-0067">ATP-binding</keyword>
<dbReference type="InterPro" id="IPR036640">
    <property type="entry name" value="ABC1_TM_sf"/>
</dbReference>
<keyword evidence="2 7" id="KW-0812">Transmembrane</keyword>
<dbReference type="Gene3D" id="1.20.1560.10">
    <property type="entry name" value="ABC transporter type 1, transmembrane domain"/>
    <property type="match status" value="1"/>
</dbReference>
<dbReference type="InterPro" id="IPR050173">
    <property type="entry name" value="ABC_transporter_C-like"/>
</dbReference>
<reference evidence="9" key="1">
    <citation type="submission" date="2014-07" db="EMBL/GenBank/DDBJ databases">
        <title>Identification of a novel salt tolerance gene in wild soybean by whole-genome sequencing.</title>
        <authorList>
            <person name="Lam H.-M."/>
            <person name="Qi X."/>
            <person name="Li M.-W."/>
            <person name="Liu X."/>
            <person name="Xie M."/>
            <person name="Ni M."/>
            <person name="Xu X."/>
        </authorList>
    </citation>
    <scope>NUCLEOTIDE SEQUENCE [LARGE SCALE GENOMIC DNA]</scope>
    <source>
        <tissue evidence="9">Root</tissue>
    </source>
</reference>
<keyword evidence="1" id="KW-0813">Transport</keyword>
<dbReference type="Pfam" id="PF00664">
    <property type="entry name" value="ABC_membrane"/>
    <property type="match status" value="1"/>
</dbReference>
<feature type="transmembrane region" description="Helical" evidence="7">
    <location>
        <begin position="234"/>
        <end position="260"/>
    </location>
</feature>
<sequence length="370" mass="41474">MALREKTVILVTHQVEFLSQVDTILVMEGGKVTQAGNYVNLLTSGTAFEQLVSAHKEAITELEQNNETKLIQKSLKVFISLKTEVRGRFLTRVNLVQLTQEEEKEIGDVGWKTIWDYISFSRCSMMLCWIILGQFAFVVLQAASTFWLVQAIEIPKLSSVTLIGVYSLISFGGTTFAFLRISIGAHLRLKASTAFFLSFTTSIFNAPMLFFDSTPLGRILTRASSDLTILDFDIPFSITFVAFVPIEILMIIGIMVYVTWQVLIVAVPGMVASKYVQGYYQASARELIRVNGTTKAPVMNFAAETSLGLVTRIKQFIQLPEETPAIVEDNWPPFSWPSKGRIDLQALEIRYRPNASLVLKITLFLMIISL</sequence>
<dbReference type="Proteomes" id="UP000053555">
    <property type="component" value="Unassembled WGS sequence"/>
</dbReference>
<gene>
    <name evidence="9" type="ORF">glysoja_043470</name>
</gene>
<evidence type="ECO:0000256" key="6">
    <source>
        <dbReference type="ARBA" id="ARBA00023136"/>
    </source>
</evidence>
<feature type="transmembrane region" description="Helical" evidence="7">
    <location>
        <begin position="191"/>
        <end position="211"/>
    </location>
</feature>
<dbReference type="GO" id="GO:0016020">
    <property type="term" value="C:membrane"/>
    <property type="evidence" value="ECO:0007669"/>
    <property type="project" value="InterPro"/>
</dbReference>
<name>A0A0B2STB6_GLYSO</name>
<protein>
    <submittedName>
        <fullName evidence="9">ABC transporter C family member 8</fullName>
    </submittedName>
</protein>